<comment type="caution">
    <text evidence="2">The sequence shown here is derived from an EMBL/GenBank/DDBJ whole genome shotgun (WGS) entry which is preliminary data.</text>
</comment>
<evidence type="ECO:0000256" key="1">
    <source>
        <dbReference type="SAM" id="Phobius"/>
    </source>
</evidence>
<reference evidence="2 3" key="1">
    <citation type="submission" date="2019-05" db="EMBL/GenBank/DDBJ databases">
        <title>Whole genome sequence analysis of Cupriavidus campinensis S14E4C strain.</title>
        <authorList>
            <person name="Abbaszade G."/>
            <person name="Szabo A."/>
            <person name="Toumi M."/>
            <person name="Toth E."/>
        </authorList>
    </citation>
    <scope>NUCLEOTIDE SEQUENCE [LARGE SCALE GENOMIC DNA]</scope>
    <source>
        <strain evidence="2 3">S14E4C</strain>
    </source>
</reference>
<proteinExistence type="predicted"/>
<keyword evidence="1" id="KW-0812">Transmembrane</keyword>
<dbReference type="Proteomes" id="UP000318943">
    <property type="component" value="Unassembled WGS sequence"/>
</dbReference>
<evidence type="ECO:0000313" key="3">
    <source>
        <dbReference type="Proteomes" id="UP000318943"/>
    </source>
</evidence>
<name>A0ABY3EVL0_9BURK</name>
<keyword evidence="1" id="KW-1133">Transmembrane helix</keyword>
<dbReference type="RefSeq" id="WP_020205268.1">
    <property type="nucleotide sequence ID" value="NZ_VCIZ01000001.1"/>
</dbReference>
<sequence>MADVDEWLNSASKITFEASSGTRVAAIQQRIAAEPTQEVLVARHDVWRAVLCAAVAALVAYAAMDRVATSLMVKTAPTWVATPSAASPFGLLIGE</sequence>
<dbReference type="InterPro" id="IPR035230">
    <property type="entry name" value="CnrY"/>
</dbReference>
<dbReference type="EMBL" id="VCIZ01000001">
    <property type="protein sequence ID" value="TSP14633.1"/>
    <property type="molecule type" value="Genomic_DNA"/>
</dbReference>
<keyword evidence="1" id="KW-0472">Membrane</keyword>
<feature type="transmembrane region" description="Helical" evidence="1">
    <location>
        <begin position="46"/>
        <end position="64"/>
    </location>
</feature>
<evidence type="ECO:0000313" key="2">
    <source>
        <dbReference type="EMBL" id="TSP14633.1"/>
    </source>
</evidence>
<accession>A0ABY3EVL0</accession>
<protein>
    <submittedName>
        <fullName evidence="2">CnrY/NccY family anti-sigma factor</fullName>
    </submittedName>
</protein>
<gene>
    <name evidence="2" type="ORF">FGG12_03035</name>
</gene>
<keyword evidence="3" id="KW-1185">Reference proteome</keyword>
<dbReference type="NCBIfam" id="NF033790">
    <property type="entry name" value="CnrY_NccY_antiS"/>
    <property type="match status" value="1"/>
</dbReference>
<dbReference type="Pfam" id="PF17524">
    <property type="entry name" value="CnrY"/>
    <property type="match status" value="1"/>
</dbReference>
<organism evidence="2 3">
    <name type="scientific">Cupriavidus campinensis</name>
    <dbReference type="NCBI Taxonomy" id="151783"/>
    <lineage>
        <taxon>Bacteria</taxon>
        <taxon>Pseudomonadati</taxon>
        <taxon>Pseudomonadota</taxon>
        <taxon>Betaproteobacteria</taxon>
        <taxon>Burkholderiales</taxon>
        <taxon>Burkholderiaceae</taxon>
        <taxon>Cupriavidus</taxon>
    </lineage>
</organism>